<reference evidence="3 4" key="1">
    <citation type="submission" date="2016-07" db="EMBL/GenBank/DDBJ databases">
        <title>Disparate Historic Effective Population Sizes Predicted by Modern Levels of Genome Diversity for the Scaled Quail (Callipepla squamata) and the Northern Bobwhite (Colinus virginianus): Inferences from First and Second Generation Draft Genome Assemblies for Sympatric New World Quail.</title>
        <authorList>
            <person name="Oldeschulte D.L."/>
            <person name="Halley Y.A."/>
            <person name="Bhattarai E.K."/>
            <person name="Brashear W.A."/>
            <person name="Hill J."/>
            <person name="Metz R.P."/>
            <person name="Johnson C.D."/>
            <person name="Rollins D."/>
            <person name="Peterson M.J."/>
            <person name="Bickhart D.M."/>
            <person name="Decker J.E."/>
            <person name="Seabury C.M."/>
        </authorList>
    </citation>
    <scope>NUCLEOTIDE SEQUENCE [LARGE SCALE GENOMIC DNA]</scope>
    <source>
        <strain evidence="3 4">Texas</strain>
        <tissue evidence="3">Leg muscle</tissue>
    </source>
</reference>
<dbReference type="InterPro" id="IPR026713">
    <property type="entry name" value="CRACD-like"/>
</dbReference>
<feature type="region of interest" description="Disordered" evidence="1">
    <location>
        <begin position="615"/>
        <end position="647"/>
    </location>
</feature>
<feature type="compositionally biased region" description="Basic and acidic residues" evidence="1">
    <location>
        <begin position="62"/>
        <end position="80"/>
    </location>
</feature>
<proteinExistence type="predicted"/>
<feature type="region of interest" description="Disordered" evidence="1">
    <location>
        <begin position="124"/>
        <end position="163"/>
    </location>
</feature>
<dbReference type="InterPro" id="IPR028030">
    <property type="entry name" value="DUF4592"/>
</dbReference>
<accession>A0A226MQG6</accession>
<dbReference type="OrthoDB" id="9944945at2759"/>
<dbReference type="AlphaFoldDB" id="A0A226MQG6"/>
<feature type="region of interest" description="Disordered" evidence="1">
    <location>
        <begin position="750"/>
        <end position="837"/>
    </location>
</feature>
<keyword evidence="4" id="KW-1185">Reference proteome</keyword>
<feature type="compositionally biased region" description="Basic and acidic residues" evidence="1">
    <location>
        <begin position="898"/>
        <end position="910"/>
    </location>
</feature>
<feature type="compositionally biased region" description="Basic and acidic residues" evidence="1">
    <location>
        <begin position="615"/>
        <end position="633"/>
    </location>
</feature>
<sequence>MSSSRAMDLKVRETEGYGEDNSGKKKSKFKSFKKFFGKKKRKETSSGSSNLKLFQSTSDVAASHDMHTSFDSEDEHEAHKGIMGSRALSHDSIFIPEIGQESARPVRVFSQENVSDRIRALQMKLQPTMKLGPPPPFGYHTKRTDDAGTSSEDDGLPRSPPEMSLFQEILTSGTAMRFSDSHKHLSSLSLAGTGSEEEEQVTLGPHSRSCSTDGQLYPRHGSAKMKVRQDSDSSISPAANFETPPELSSCLDNSAAKHKLLIKPRNQRSSKMRRFSQRTQSESLTDLSCTPEEEEDDEKEMHADSPDAVFKSSDREVSHGTSAAQDTASWQQPRTPEDLPPALRLAVTQPTSESAVAQEALLPENEPKGCQPMLDACVKSECSLLLESKGSTTSLHSGPDGEVQKPKDSSGTLVLLSGDVSSDVSTSTLSKGNKELPSVFSVHEIPSEEDISNSKNSNICLEGLEENIQSNDQVPVEASCSKESRKVVAMSSESSKQFFIGSFQPTDSFHVSHPSYSARVGSYASQSLEKTKTVQEAAASDKENSQSVVHKEEILGKKNEKAANDLNALRKFSVSSARERPITRSLHFPEGSVCENPLNTRFVLSNVNASLKNEKLSEDLQKGSDLEDRKSSDKTQALLPESDSENVGQSTEILAACGSPAVDAVPVQSDSSAVSQNQQSCEDKNPFQVKLRSTSLSLKYRDHLSSESKGIKRCGAEFNLENEGLTLFLKGDKAEIKKTADTNIDGSLNEKIKSKAKSSEQLSSKPPLPKKPVLQNITVPNTNASKEKQDKTIHAPESRNEDRDMEKRPNPSKVPERSVSLMIGDSRREPDSSTEPAWITIARQKQWGTLQEQELDGEKPVTLDAKSDTEKQKKEKERTEASVKQQWSKPSHLAPKTTSEEQRKESKSEAKELLTRTNSLSHFVSVVIASIMYRGSFDVKCKDFLLKSKTQQVFNERAECIAAQQDDMKCTCVLFTAAQPPAPGDKDEISHLKKASTAAPDQPSWMELAKKKSQAWSDMPQIIK</sequence>
<dbReference type="STRING" id="9009.A0A226MQG6"/>
<feature type="compositionally biased region" description="Polar residues" evidence="1">
    <location>
        <begin position="775"/>
        <end position="784"/>
    </location>
</feature>
<feature type="region of interest" description="Disordered" evidence="1">
    <location>
        <begin position="184"/>
        <end position="372"/>
    </location>
</feature>
<feature type="region of interest" description="Disordered" evidence="1">
    <location>
        <begin position="849"/>
        <end position="910"/>
    </location>
</feature>
<feature type="region of interest" description="Disordered" evidence="1">
    <location>
        <begin position="1"/>
        <end position="84"/>
    </location>
</feature>
<feature type="compositionally biased region" description="Polar residues" evidence="1">
    <location>
        <begin position="277"/>
        <end position="288"/>
    </location>
</feature>
<dbReference type="PANTHER" id="PTHR47743:SF1">
    <property type="entry name" value="CRACD-LIKE PROTEIN"/>
    <property type="match status" value="1"/>
</dbReference>
<dbReference type="PANTHER" id="PTHR47743">
    <property type="entry name" value="KIAA1210 / KIAA1211 FAMILY MEMBER"/>
    <property type="match status" value="1"/>
</dbReference>
<feature type="compositionally biased region" description="Basic residues" evidence="1">
    <location>
        <begin position="256"/>
        <end position="276"/>
    </location>
</feature>
<evidence type="ECO:0000256" key="1">
    <source>
        <dbReference type="SAM" id="MobiDB-lite"/>
    </source>
</evidence>
<organism evidence="3 4">
    <name type="scientific">Callipepla squamata</name>
    <name type="common">Scaled quail</name>
    <dbReference type="NCBI Taxonomy" id="9009"/>
    <lineage>
        <taxon>Eukaryota</taxon>
        <taxon>Metazoa</taxon>
        <taxon>Chordata</taxon>
        <taxon>Craniata</taxon>
        <taxon>Vertebrata</taxon>
        <taxon>Euteleostomi</taxon>
        <taxon>Archelosauria</taxon>
        <taxon>Archosauria</taxon>
        <taxon>Dinosauria</taxon>
        <taxon>Saurischia</taxon>
        <taxon>Theropoda</taxon>
        <taxon>Coelurosauria</taxon>
        <taxon>Aves</taxon>
        <taxon>Neognathae</taxon>
        <taxon>Galloanserae</taxon>
        <taxon>Galliformes</taxon>
        <taxon>Odontophoridae</taxon>
        <taxon>Callipepla</taxon>
    </lineage>
</organism>
<feature type="compositionally biased region" description="Basic and acidic residues" evidence="1">
    <location>
        <begin position="856"/>
        <end position="881"/>
    </location>
</feature>
<dbReference type="EMBL" id="MCFN01000543">
    <property type="protein sequence ID" value="OXB57511.1"/>
    <property type="molecule type" value="Genomic_DNA"/>
</dbReference>
<evidence type="ECO:0000313" key="4">
    <source>
        <dbReference type="Proteomes" id="UP000198323"/>
    </source>
</evidence>
<feature type="region of interest" description="Disordered" evidence="1">
    <location>
        <begin position="983"/>
        <end position="1004"/>
    </location>
</feature>
<feature type="domain" description="DUF4592" evidence="2">
    <location>
        <begin position="128"/>
        <end position="272"/>
    </location>
</feature>
<evidence type="ECO:0000259" key="2">
    <source>
        <dbReference type="Pfam" id="PF15262"/>
    </source>
</evidence>
<comment type="caution">
    <text evidence="3">The sequence shown here is derived from an EMBL/GenBank/DDBJ whole genome shotgun (WGS) entry which is preliminary data.</text>
</comment>
<dbReference type="Pfam" id="PF15262">
    <property type="entry name" value="DUF4592"/>
    <property type="match status" value="1"/>
</dbReference>
<protein>
    <recommendedName>
        <fullName evidence="2">DUF4592 domain-containing protein</fullName>
    </recommendedName>
</protein>
<feature type="compositionally biased region" description="Basic and acidic residues" evidence="1">
    <location>
        <begin position="785"/>
        <end position="809"/>
    </location>
</feature>
<gene>
    <name evidence="3" type="ORF">ASZ78_000243</name>
</gene>
<feature type="region of interest" description="Disordered" evidence="1">
    <location>
        <begin position="390"/>
        <end position="411"/>
    </location>
</feature>
<name>A0A226MQG6_CALSU</name>
<feature type="compositionally biased region" description="Polar residues" evidence="1">
    <location>
        <begin position="45"/>
        <end position="60"/>
    </location>
</feature>
<feature type="compositionally biased region" description="Polar residues" evidence="1">
    <location>
        <begin position="319"/>
        <end position="334"/>
    </location>
</feature>
<feature type="compositionally biased region" description="Basic residues" evidence="1">
    <location>
        <begin position="24"/>
        <end position="42"/>
    </location>
</feature>
<evidence type="ECO:0000313" key="3">
    <source>
        <dbReference type="EMBL" id="OXB57511.1"/>
    </source>
</evidence>
<dbReference type="Proteomes" id="UP000198323">
    <property type="component" value="Unassembled WGS sequence"/>
</dbReference>